<dbReference type="PROSITE" id="PS00726">
    <property type="entry name" value="AP_NUCLEASE_F1_1"/>
    <property type="match status" value="1"/>
</dbReference>
<dbReference type="InterPro" id="IPR004808">
    <property type="entry name" value="AP_endonuc_1"/>
</dbReference>
<organism evidence="7 8">
    <name type="scientific">Tistrella bauzanensis</name>
    <dbReference type="NCBI Taxonomy" id="657419"/>
    <lineage>
        <taxon>Bacteria</taxon>
        <taxon>Pseudomonadati</taxon>
        <taxon>Pseudomonadota</taxon>
        <taxon>Alphaproteobacteria</taxon>
        <taxon>Geminicoccales</taxon>
        <taxon>Geminicoccaceae</taxon>
        <taxon>Tistrella</taxon>
    </lineage>
</organism>
<dbReference type="Pfam" id="PF03372">
    <property type="entry name" value="Exo_endo_phos"/>
    <property type="match status" value="1"/>
</dbReference>
<keyword evidence="8" id="KW-1185">Reference proteome</keyword>
<dbReference type="EMBL" id="BMDZ01000058">
    <property type="protein sequence ID" value="GGB54523.1"/>
    <property type="molecule type" value="Genomic_DNA"/>
</dbReference>
<dbReference type="Proteomes" id="UP000603352">
    <property type="component" value="Unassembled WGS sequence"/>
</dbReference>
<evidence type="ECO:0000256" key="5">
    <source>
        <dbReference type="ARBA" id="ARBA00022842"/>
    </source>
</evidence>
<feature type="domain" description="Endonuclease/exonuclease/phosphatase" evidence="6">
    <location>
        <begin position="8"/>
        <end position="258"/>
    </location>
</feature>
<comment type="caution">
    <text evidence="7">The sequence shown here is derived from an EMBL/GenBank/DDBJ whole genome shotgun (WGS) entry which is preliminary data.</text>
</comment>
<keyword evidence="3" id="KW-0479">Metal-binding</keyword>
<dbReference type="InterPro" id="IPR036691">
    <property type="entry name" value="Endo/exonu/phosph_ase_sf"/>
</dbReference>
<proteinExistence type="inferred from homology"/>
<evidence type="ECO:0000256" key="3">
    <source>
        <dbReference type="ARBA" id="ARBA00022723"/>
    </source>
</evidence>
<dbReference type="PROSITE" id="PS51435">
    <property type="entry name" value="AP_NUCLEASE_F1_4"/>
    <property type="match status" value="1"/>
</dbReference>
<reference evidence="8" key="1">
    <citation type="journal article" date="2019" name="Int. J. Syst. Evol. Microbiol.">
        <title>The Global Catalogue of Microorganisms (GCM) 10K type strain sequencing project: providing services to taxonomists for standard genome sequencing and annotation.</title>
        <authorList>
            <consortium name="The Broad Institute Genomics Platform"/>
            <consortium name="The Broad Institute Genome Sequencing Center for Infectious Disease"/>
            <person name="Wu L."/>
            <person name="Ma J."/>
        </authorList>
    </citation>
    <scope>NUCLEOTIDE SEQUENCE [LARGE SCALE GENOMIC DNA]</scope>
    <source>
        <strain evidence="8">CGMCC 1.10188</strain>
    </source>
</reference>
<protein>
    <submittedName>
        <fullName evidence="7">Exodeoxyribonuclease III</fullName>
    </submittedName>
</protein>
<comment type="cofactor">
    <cofactor evidence="1">
        <name>Mg(2+)</name>
        <dbReference type="ChEBI" id="CHEBI:18420"/>
    </cofactor>
</comment>
<dbReference type="InterPro" id="IPR005135">
    <property type="entry name" value="Endo/exonuclease/phosphatase"/>
</dbReference>
<evidence type="ECO:0000313" key="7">
    <source>
        <dbReference type="EMBL" id="GGB54523.1"/>
    </source>
</evidence>
<name>A0ABQ1IYP5_9PROT</name>
<evidence type="ECO:0000256" key="1">
    <source>
        <dbReference type="ARBA" id="ARBA00001946"/>
    </source>
</evidence>
<dbReference type="NCBIfam" id="TIGR00633">
    <property type="entry name" value="xth"/>
    <property type="match status" value="1"/>
</dbReference>
<gene>
    <name evidence="7" type="ORF">GCM10011505_39360</name>
</gene>
<dbReference type="InterPro" id="IPR020847">
    <property type="entry name" value="AP_endonuclease_F1_BS"/>
</dbReference>
<dbReference type="RefSeq" id="WP_188581069.1">
    <property type="nucleotide sequence ID" value="NZ_BMDZ01000058.1"/>
</dbReference>
<dbReference type="Gene3D" id="3.60.10.10">
    <property type="entry name" value="Endonuclease/exonuclease/phosphatase"/>
    <property type="match status" value="1"/>
</dbReference>
<dbReference type="InterPro" id="IPR037493">
    <property type="entry name" value="ExoIII-like"/>
</dbReference>
<accession>A0ABQ1IYP5</accession>
<comment type="similarity">
    <text evidence="2">Belongs to the DNA repair enzymes AP/ExoA family.</text>
</comment>
<dbReference type="PANTHER" id="PTHR43250:SF2">
    <property type="entry name" value="EXODEOXYRIBONUCLEASE III"/>
    <property type="match status" value="1"/>
</dbReference>
<evidence type="ECO:0000259" key="6">
    <source>
        <dbReference type="Pfam" id="PF03372"/>
    </source>
</evidence>
<sequence length="268" mass="29902">MTDRLRLVTWNINSLRLRLGLLGRVVEEARPDVVCLQETKVDDANFPMEAVRALGFEHVLYRGDKGYNGVAILSKRPIEPAGHRFWGGVEDARHISARLADGMVVHNFYVPAGGDIPDPALNVKFAHKLRFLDDLTDWGATVAGDTTPRVMVGDLNIAPLETDVWSHKQLLKVVSHTPVEVDKLARVQAAGAWTDVVRQVITPDIKLYSWWSYRARDWAAADRGRRLDHIWTDGGLAPRVRGASVLKDARGWTQPSDHVPVMVDIDPA</sequence>
<evidence type="ECO:0000313" key="8">
    <source>
        <dbReference type="Proteomes" id="UP000603352"/>
    </source>
</evidence>
<keyword evidence="5" id="KW-0460">Magnesium</keyword>
<dbReference type="PANTHER" id="PTHR43250">
    <property type="entry name" value="EXODEOXYRIBONUCLEASE III"/>
    <property type="match status" value="1"/>
</dbReference>
<dbReference type="SUPFAM" id="SSF56219">
    <property type="entry name" value="DNase I-like"/>
    <property type="match status" value="1"/>
</dbReference>
<evidence type="ECO:0000256" key="4">
    <source>
        <dbReference type="ARBA" id="ARBA00022801"/>
    </source>
</evidence>
<keyword evidence="4" id="KW-0378">Hydrolase</keyword>
<evidence type="ECO:0000256" key="2">
    <source>
        <dbReference type="ARBA" id="ARBA00007092"/>
    </source>
</evidence>